<dbReference type="CDD" id="cd00156">
    <property type="entry name" value="REC"/>
    <property type="match status" value="1"/>
</dbReference>
<accession>X0YLM4</accession>
<dbReference type="EMBL" id="BARS01054341">
    <property type="protein sequence ID" value="GAG47902.1"/>
    <property type="molecule type" value="Genomic_DNA"/>
</dbReference>
<feature type="domain" description="Response regulatory" evidence="2">
    <location>
        <begin position="1"/>
        <end position="106"/>
    </location>
</feature>
<sequence length="110" mass="12037">RQTIGDLLRRLGSAVDAVADGNEAVEMIKKSDYELVISDIKMPGKNGYEIFSAAKDKSPELPVMLMTGFGYDPNHSIVRARKEGLAAVLFKPFKVDQLLDEIRKALGADA</sequence>
<protein>
    <recommendedName>
        <fullName evidence="2">Response regulatory domain-containing protein</fullName>
    </recommendedName>
</protein>
<dbReference type="AlphaFoldDB" id="X0YLM4"/>
<dbReference type="PROSITE" id="PS50110">
    <property type="entry name" value="RESPONSE_REGULATORY"/>
    <property type="match status" value="1"/>
</dbReference>
<comment type="caution">
    <text evidence="3">The sequence shown here is derived from an EMBL/GenBank/DDBJ whole genome shotgun (WGS) entry which is preliminary data.</text>
</comment>
<dbReference type="PANTHER" id="PTHR44591">
    <property type="entry name" value="STRESS RESPONSE REGULATOR PROTEIN 1"/>
    <property type="match status" value="1"/>
</dbReference>
<name>X0YLM4_9ZZZZ</name>
<proteinExistence type="predicted"/>
<dbReference type="SUPFAM" id="SSF52172">
    <property type="entry name" value="CheY-like"/>
    <property type="match status" value="1"/>
</dbReference>
<dbReference type="Gene3D" id="3.40.50.2300">
    <property type="match status" value="1"/>
</dbReference>
<dbReference type="InterPro" id="IPR001789">
    <property type="entry name" value="Sig_transdc_resp-reg_receiver"/>
</dbReference>
<dbReference type="InterPro" id="IPR050595">
    <property type="entry name" value="Bact_response_regulator"/>
</dbReference>
<dbReference type="InterPro" id="IPR011006">
    <property type="entry name" value="CheY-like_superfamily"/>
</dbReference>
<organism evidence="3">
    <name type="scientific">marine sediment metagenome</name>
    <dbReference type="NCBI Taxonomy" id="412755"/>
    <lineage>
        <taxon>unclassified sequences</taxon>
        <taxon>metagenomes</taxon>
        <taxon>ecological metagenomes</taxon>
    </lineage>
</organism>
<gene>
    <name evidence="3" type="ORF">S01H1_80465</name>
</gene>
<dbReference type="GO" id="GO:0000160">
    <property type="term" value="P:phosphorelay signal transduction system"/>
    <property type="evidence" value="ECO:0007669"/>
    <property type="project" value="InterPro"/>
</dbReference>
<evidence type="ECO:0000259" key="2">
    <source>
        <dbReference type="PROSITE" id="PS50110"/>
    </source>
</evidence>
<reference evidence="3" key="1">
    <citation type="journal article" date="2014" name="Front. Microbiol.">
        <title>High frequency of phylogenetically diverse reductive dehalogenase-homologous genes in deep subseafloor sedimentary metagenomes.</title>
        <authorList>
            <person name="Kawai M."/>
            <person name="Futagami T."/>
            <person name="Toyoda A."/>
            <person name="Takaki Y."/>
            <person name="Nishi S."/>
            <person name="Hori S."/>
            <person name="Arai W."/>
            <person name="Tsubouchi T."/>
            <person name="Morono Y."/>
            <person name="Uchiyama I."/>
            <person name="Ito T."/>
            <person name="Fujiyama A."/>
            <person name="Inagaki F."/>
            <person name="Takami H."/>
        </authorList>
    </citation>
    <scope>NUCLEOTIDE SEQUENCE</scope>
    <source>
        <strain evidence="3">Expedition CK06-06</strain>
    </source>
</reference>
<evidence type="ECO:0000256" key="1">
    <source>
        <dbReference type="ARBA" id="ARBA00022553"/>
    </source>
</evidence>
<dbReference type="Pfam" id="PF00072">
    <property type="entry name" value="Response_reg"/>
    <property type="match status" value="1"/>
</dbReference>
<dbReference type="PANTHER" id="PTHR44591:SF3">
    <property type="entry name" value="RESPONSE REGULATORY DOMAIN-CONTAINING PROTEIN"/>
    <property type="match status" value="1"/>
</dbReference>
<dbReference type="SMART" id="SM00448">
    <property type="entry name" value="REC"/>
    <property type="match status" value="1"/>
</dbReference>
<feature type="non-terminal residue" evidence="3">
    <location>
        <position position="1"/>
    </location>
</feature>
<keyword evidence="1" id="KW-0597">Phosphoprotein</keyword>
<evidence type="ECO:0000313" key="3">
    <source>
        <dbReference type="EMBL" id="GAG47902.1"/>
    </source>
</evidence>